<dbReference type="FunFam" id="3.20.20.10:FF:000003">
    <property type="entry name" value="Diaminopimelate decarboxylase"/>
    <property type="match status" value="1"/>
</dbReference>
<evidence type="ECO:0000256" key="1">
    <source>
        <dbReference type="ARBA" id="ARBA00001933"/>
    </source>
</evidence>
<dbReference type="HAMAP" id="MF_02120">
    <property type="entry name" value="LysA"/>
    <property type="match status" value="1"/>
</dbReference>
<evidence type="ECO:0000256" key="8">
    <source>
        <dbReference type="ARBA" id="ARBA00060643"/>
    </source>
</evidence>
<dbReference type="Pfam" id="PF02784">
    <property type="entry name" value="Orn_Arg_deC_N"/>
    <property type="match status" value="1"/>
</dbReference>
<protein>
    <recommendedName>
        <fullName evidence="11 12">Diaminopimelate decarboxylase</fullName>
        <shortName evidence="12">DAP decarboxylase</shortName>
        <shortName evidence="12">DAPDC</shortName>
        <ecNumber evidence="10 12">4.1.1.20</ecNumber>
    </recommendedName>
</protein>
<evidence type="ECO:0000256" key="12">
    <source>
        <dbReference type="HAMAP-Rule" id="MF_02120"/>
    </source>
</evidence>
<sequence>MNSFFEQREGILYAESLSMKTLAEDYGTPLFVYSENAIRAQWQAFENGFNGEEHLVCFAVKANSNLAVLALLASMGAGFDIVSVGELERVLKAGGDAGKVVFSGVGKRDDEIKRALEAGILCFNIESEAELERVNRVAGDMGMCAPISLRVNPDVDAGTHPYISTGLRSNKFGITIDHAREVYRLAATLSNLKIMGIDCHIGSQLTELSPFEDALDRVLLLVDQLGEDGINLHHIDVGGGLGIDYNHDNPPSPESYVRAVTEKLDGRDLEIIMEPGRAMVGNSGVMLTKVEFIKEGEEKNFCIVDGAMNDLIRPALYSAWQNIVPVEERTSGKKSIYDVVGPICETGDFLGKDRELNVESGDLLAVMSSGAYGFVMSSTYNSRPRAAEVMVSGERAVVVRDRETIESLYAGEHIPDSF</sequence>
<proteinExistence type="inferred from homology"/>
<keyword evidence="5 12" id="KW-0457">Lysine biosynthesis</keyword>
<feature type="domain" description="Orn/DAP/Arg decarboxylase 2 N-terminal" evidence="16">
    <location>
        <begin position="37"/>
        <end position="280"/>
    </location>
</feature>
<dbReference type="Proteomes" id="UP000654401">
    <property type="component" value="Unassembled WGS sequence"/>
</dbReference>
<evidence type="ECO:0000313" key="18">
    <source>
        <dbReference type="Proteomes" id="UP000654401"/>
    </source>
</evidence>
<feature type="binding site" evidence="12">
    <location>
        <position position="313"/>
    </location>
    <ligand>
        <name>substrate</name>
    </ligand>
</feature>
<comment type="cofactor">
    <cofactor evidence="1 12 13 14">
        <name>pyridoxal 5'-phosphate</name>
        <dbReference type="ChEBI" id="CHEBI:597326"/>
    </cofactor>
</comment>
<evidence type="ECO:0000313" key="17">
    <source>
        <dbReference type="EMBL" id="MBC8519162.1"/>
    </source>
</evidence>
<feature type="binding site" evidence="12">
    <location>
        <position position="317"/>
    </location>
    <ligand>
        <name>substrate</name>
    </ligand>
</feature>
<evidence type="ECO:0000256" key="6">
    <source>
        <dbReference type="ARBA" id="ARBA00023239"/>
    </source>
</evidence>
<evidence type="ECO:0000256" key="2">
    <source>
        <dbReference type="ARBA" id="ARBA00022605"/>
    </source>
</evidence>
<name>A0A8J6P789_9GAMM</name>
<keyword evidence="3 12" id="KW-0210">Decarboxylase</keyword>
<dbReference type="InterPro" id="IPR022657">
    <property type="entry name" value="De-COase2_CS"/>
</dbReference>
<feature type="binding site" evidence="12">
    <location>
        <position position="240"/>
    </location>
    <ligand>
        <name>pyridoxal 5'-phosphate</name>
        <dbReference type="ChEBI" id="CHEBI:597326"/>
    </ligand>
</feature>
<dbReference type="Gene3D" id="3.20.20.10">
    <property type="entry name" value="Alanine racemase"/>
    <property type="match status" value="1"/>
</dbReference>
<comment type="function">
    <text evidence="12">Specifically catalyzes the decarboxylation of meso-diaminopimelate (meso-DAP) to L-lysine.</text>
</comment>
<dbReference type="CDD" id="cd06828">
    <property type="entry name" value="PLPDE_III_DapDC"/>
    <property type="match status" value="1"/>
</dbReference>
<dbReference type="InterPro" id="IPR022643">
    <property type="entry name" value="De-COase2_C"/>
</dbReference>
<dbReference type="InterPro" id="IPR029066">
    <property type="entry name" value="PLP-binding_barrel"/>
</dbReference>
<dbReference type="Gene3D" id="2.40.37.10">
    <property type="entry name" value="Lyase, Ornithine Decarboxylase, Chain A, domain 1"/>
    <property type="match status" value="1"/>
</dbReference>
<feature type="binding site" evidence="12">
    <location>
        <begin position="274"/>
        <end position="277"/>
    </location>
    <ligand>
        <name>pyridoxal 5'-phosphate</name>
        <dbReference type="ChEBI" id="CHEBI:597326"/>
    </ligand>
</feature>
<evidence type="ECO:0000256" key="11">
    <source>
        <dbReference type="ARBA" id="ARBA00074972"/>
    </source>
</evidence>
<dbReference type="UniPathway" id="UPA00034">
    <property type="reaction ID" value="UER00027"/>
</dbReference>
<evidence type="ECO:0000256" key="14">
    <source>
        <dbReference type="RuleBase" id="RU003738"/>
    </source>
</evidence>
<dbReference type="SUPFAM" id="SSF51419">
    <property type="entry name" value="PLP-binding barrel"/>
    <property type="match status" value="1"/>
</dbReference>
<feature type="active site" description="Proton donor" evidence="13">
    <location>
        <position position="344"/>
    </location>
</feature>
<dbReference type="InterPro" id="IPR009006">
    <property type="entry name" value="Ala_racemase/Decarboxylase_C"/>
</dbReference>
<feature type="binding site" evidence="12">
    <location>
        <position position="345"/>
    </location>
    <ligand>
        <name>substrate</name>
    </ligand>
</feature>
<dbReference type="PRINTS" id="PR01179">
    <property type="entry name" value="ODADCRBXLASE"/>
</dbReference>
<evidence type="ECO:0000259" key="15">
    <source>
        <dbReference type="Pfam" id="PF00278"/>
    </source>
</evidence>
<dbReference type="GO" id="GO:0030170">
    <property type="term" value="F:pyridoxal phosphate binding"/>
    <property type="evidence" value="ECO:0007669"/>
    <property type="project" value="UniProtKB-UniRule"/>
</dbReference>
<evidence type="ECO:0000259" key="16">
    <source>
        <dbReference type="Pfam" id="PF02784"/>
    </source>
</evidence>
<dbReference type="NCBIfam" id="TIGR01048">
    <property type="entry name" value="lysA"/>
    <property type="match status" value="1"/>
</dbReference>
<dbReference type="InterPro" id="IPR022644">
    <property type="entry name" value="De-COase2_N"/>
</dbReference>
<dbReference type="InterPro" id="IPR002986">
    <property type="entry name" value="DAP_deCOOHase_LysA"/>
</dbReference>
<organism evidence="17 18">
    <name type="scientific">Candidatus Thiopontia autotrophica</name>
    <dbReference type="NCBI Taxonomy" id="2841688"/>
    <lineage>
        <taxon>Bacteria</taxon>
        <taxon>Pseudomonadati</taxon>
        <taxon>Pseudomonadota</taxon>
        <taxon>Gammaproteobacteria</taxon>
        <taxon>Candidatus Thiopontia</taxon>
    </lineage>
</organism>
<dbReference type="EC" id="4.1.1.20" evidence="10 12"/>
<reference evidence="17 18" key="1">
    <citation type="submission" date="2020-08" db="EMBL/GenBank/DDBJ databases">
        <title>Bridging the membrane lipid divide: bacteria of the FCB group superphylum have the potential to synthesize archaeal ether lipids.</title>
        <authorList>
            <person name="Villanueva L."/>
            <person name="Von Meijenfeldt F.A.B."/>
            <person name="Westbye A.B."/>
            <person name="Yadav S."/>
            <person name="Hopmans E.C."/>
            <person name="Dutilh B.E."/>
            <person name="Sinninghe Damste J.S."/>
        </authorList>
    </citation>
    <scope>NUCLEOTIDE SEQUENCE [LARGE SCALE GENOMIC DNA]</scope>
    <source>
        <strain evidence="17">NIOZ-UU100</strain>
    </source>
</reference>
<dbReference type="PROSITE" id="PS00879">
    <property type="entry name" value="ODR_DC_2_2"/>
    <property type="match status" value="1"/>
</dbReference>
<comment type="caution">
    <text evidence="17">The sequence shown here is derived from an EMBL/GenBank/DDBJ whole genome shotgun (WGS) entry which is preliminary data.</text>
</comment>
<dbReference type="EMBL" id="JACNFK010000017">
    <property type="protein sequence ID" value="MBC8519162.1"/>
    <property type="molecule type" value="Genomic_DNA"/>
</dbReference>
<dbReference type="InterPro" id="IPR022653">
    <property type="entry name" value="De-COase2_pyr-phos_BS"/>
</dbReference>
<dbReference type="PROSITE" id="PS00878">
    <property type="entry name" value="ODR_DC_2_1"/>
    <property type="match status" value="1"/>
</dbReference>
<gene>
    <name evidence="12 17" type="primary">lysA</name>
    <name evidence="17" type="ORF">H8D24_01955</name>
</gene>
<dbReference type="Pfam" id="PF00278">
    <property type="entry name" value="Orn_DAP_Arg_deC"/>
    <property type="match status" value="1"/>
</dbReference>
<dbReference type="FunFam" id="2.40.37.10:FF:000003">
    <property type="entry name" value="Diaminopimelate decarboxylase"/>
    <property type="match status" value="1"/>
</dbReference>
<feature type="binding site" evidence="12">
    <location>
        <position position="372"/>
    </location>
    <ligand>
        <name>pyridoxal 5'-phosphate</name>
        <dbReference type="ChEBI" id="CHEBI:597326"/>
    </ligand>
</feature>
<dbReference type="AlphaFoldDB" id="A0A8J6P789"/>
<evidence type="ECO:0000256" key="5">
    <source>
        <dbReference type="ARBA" id="ARBA00023154"/>
    </source>
</evidence>
<comment type="similarity">
    <text evidence="9 12">Belongs to the Orn/Lys/Arg decarboxylase class-II family. LysA subfamily.</text>
</comment>
<evidence type="ECO:0000256" key="10">
    <source>
        <dbReference type="ARBA" id="ARBA00066427"/>
    </source>
</evidence>
<accession>A0A8J6P789</accession>
<keyword evidence="2 12" id="KW-0028">Amino-acid biosynthesis</keyword>
<feature type="domain" description="Orn/DAP/Arg decarboxylase 2 C-terminal" evidence="15">
    <location>
        <begin position="34"/>
        <end position="370"/>
    </location>
</feature>
<evidence type="ECO:0000256" key="3">
    <source>
        <dbReference type="ARBA" id="ARBA00022793"/>
    </source>
</evidence>
<evidence type="ECO:0000256" key="13">
    <source>
        <dbReference type="PIRSR" id="PIRSR600183-50"/>
    </source>
</evidence>
<keyword evidence="6 12" id="KW-0456">Lyase</keyword>
<dbReference type="GO" id="GO:0008836">
    <property type="term" value="F:diaminopimelate decarboxylase activity"/>
    <property type="evidence" value="ECO:0007669"/>
    <property type="project" value="UniProtKB-UniRule"/>
</dbReference>
<comment type="pathway">
    <text evidence="8 12 14">Amino-acid biosynthesis; L-lysine biosynthesis via DAP pathway; L-lysine from DL-2,6-diaminopimelate: step 1/1.</text>
</comment>
<evidence type="ECO:0000256" key="4">
    <source>
        <dbReference type="ARBA" id="ARBA00022898"/>
    </source>
</evidence>
<feature type="binding site" evidence="12">
    <location>
        <position position="372"/>
    </location>
    <ligand>
        <name>substrate</name>
    </ligand>
</feature>
<comment type="subunit">
    <text evidence="12">Homodimer.</text>
</comment>
<dbReference type="PANTHER" id="PTHR43727:SF2">
    <property type="entry name" value="GROUP IV DECARBOXYLASE"/>
    <property type="match status" value="1"/>
</dbReference>
<evidence type="ECO:0000256" key="9">
    <source>
        <dbReference type="ARBA" id="ARBA00060983"/>
    </source>
</evidence>
<dbReference type="PANTHER" id="PTHR43727">
    <property type="entry name" value="DIAMINOPIMELATE DECARBOXYLASE"/>
    <property type="match status" value="1"/>
</dbReference>
<dbReference type="GO" id="GO:0009089">
    <property type="term" value="P:lysine biosynthetic process via diaminopimelate"/>
    <property type="evidence" value="ECO:0007669"/>
    <property type="project" value="UniProtKB-UniRule"/>
</dbReference>
<dbReference type="PRINTS" id="PR01181">
    <property type="entry name" value="DAPDCRBXLASE"/>
</dbReference>
<evidence type="ECO:0000256" key="7">
    <source>
        <dbReference type="ARBA" id="ARBA00050464"/>
    </source>
</evidence>
<feature type="modified residue" description="N6-(pyridoxal phosphate)lysine" evidence="12 13">
    <location>
        <position position="61"/>
    </location>
</feature>
<dbReference type="SUPFAM" id="SSF50621">
    <property type="entry name" value="Alanine racemase C-terminal domain-like"/>
    <property type="match status" value="1"/>
</dbReference>
<comment type="catalytic activity">
    <reaction evidence="7 12 14">
        <text>meso-2,6-diaminopimelate + H(+) = L-lysine + CO2</text>
        <dbReference type="Rhea" id="RHEA:15101"/>
        <dbReference type="ChEBI" id="CHEBI:15378"/>
        <dbReference type="ChEBI" id="CHEBI:16526"/>
        <dbReference type="ChEBI" id="CHEBI:32551"/>
        <dbReference type="ChEBI" id="CHEBI:57791"/>
        <dbReference type="EC" id="4.1.1.20"/>
    </reaction>
</comment>
<dbReference type="InterPro" id="IPR000183">
    <property type="entry name" value="Orn/DAP/Arg_de-COase"/>
</dbReference>
<keyword evidence="4 12" id="KW-0663">Pyridoxal phosphate</keyword>
<feature type="binding site" evidence="12">
    <location>
        <position position="277"/>
    </location>
    <ligand>
        <name>substrate</name>
    </ligand>
</feature>